<dbReference type="EMBL" id="BBMM01000009">
    <property type="protein sequence ID" value="GAL01282.1"/>
    <property type="molecule type" value="Genomic_DNA"/>
</dbReference>
<evidence type="ECO:0000313" key="1">
    <source>
        <dbReference type="EMBL" id="GAL01282.1"/>
    </source>
</evidence>
<dbReference type="EMBL" id="BBNT01000012">
    <property type="protein sequence ID" value="GAL76575.1"/>
    <property type="molecule type" value="Genomic_DNA"/>
</dbReference>
<evidence type="ECO:0000313" key="3">
    <source>
        <dbReference type="Proteomes" id="UP000029226"/>
    </source>
</evidence>
<dbReference type="Gene3D" id="2.60.120.10">
    <property type="entry name" value="Jelly Rolls"/>
    <property type="match status" value="1"/>
</dbReference>
<dbReference type="Proteomes" id="UP000029226">
    <property type="component" value="Unassembled WGS sequence"/>
</dbReference>
<organism evidence="1 3">
    <name type="scientific">Nonlabens ulvanivorans</name>
    <name type="common">Persicivirga ulvanivorans</name>
    <dbReference type="NCBI Taxonomy" id="906888"/>
    <lineage>
        <taxon>Bacteria</taxon>
        <taxon>Pseudomonadati</taxon>
        <taxon>Bacteroidota</taxon>
        <taxon>Flavobacteriia</taxon>
        <taxon>Flavobacteriales</taxon>
        <taxon>Flavobacteriaceae</taxon>
        <taxon>Nonlabens</taxon>
    </lineage>
</organism>
<dbReference type="SUPFAM" id="SSF51206">
    <property type="entry name" value="cAMP-binding domain-like"/>
    <property type="match status" value="1"/>
</dbReference>
<evidence type="ECO:0000313" key="4">
    <source>
        <dbReference type="Proteomes" id="UP000029647"/>
    </source>
</evidence>
<accession>A0A090R0R3</accession>
<reference evidence="3 4" key="1">
    <citation type="journal article" date="2014" name="Genome Announc.">
        <title>Draft Genome Sequences of Marine Flavobacterium Nonlabens Strains NR17, NR24, NR27, NR32, NR33, and Ara13.</title>
        <authorList>
            <person name="Nakanishi M."/>
            <person name="Meirelles P."/>
            <person name="Suzuki R."/>
            <person name="Takatani N."/>
            <person name="Mino S."/>
            <person name="Suda W."/>
            <person name="Oshima K."/>
            <person name="Hattori M."/>
            <person name="Ohkuma M."/>
            <person name="Hosokawa M."/>
            <person name="Miyashita K."/>
            <person name="Thompson F.L."/>
            <person name="Niwa A."/>
            <person name="Sawabe T."/>
            <person name="Sawabe T."/>
        </authorList>
    </citation>
    <scope>NUCLEOTIDE SEQUENCE [LARGE SCALE GENOMIC DNA]</scope>
    <source>
        <strain evidence="2">JCM 19275</strain>
        <strain evidence="1">JCM 19314</strain>
        <strain evidence="4">JCM19275</strain>
        <strain evidence="3">JCM19314</strain>
    </source>
</reference>
<proteinExistence type="predicted"/>
<keyword evidence="1" id="KW-0808">Transferase</keyword>
<name>A0A090R0R3_NONUL</name>
<evidence type="ECO:0000313" key="2">
    <source>
        <dbReference type="EMBL" id="GAL76575.1"/>
    </source>
</evidence>
<dbReference type="GO" id="GO:0016301">
    <property type="term" value="F:kinase activity"/>
    <property type="evidence" value="ECO:0007669"/>
    <property type="project" value="UniProtKB-KW"/>
</dbReference>
<sequence>MYLVNDKGAEQTLQFAIKNWWLTDYLAFQNNRCSEFYIQAIEPTTVLKISFENQAKLLLQFPIMETYFRNIYQIAYGASIMRMKYIFTYSKEEIYLKFCEAFPDFVNNVPQYLVATYLGLSPEYVSKIRRKRFS</sequence>
<gene>
    <name evidence="2" type="ORF">JCM19275_1319</name>
    <name evidence="1" type="ORF">JCM19314_726</name>
</gene>
<protein>
    <submittedName>
        <fullName evidence="1 2">cAMP-binding protein</fullName>
    </submittedName>
</protein>
<dbReference type="InterPro" id="IPR014710">
    <property type="entry name" value="RmlC-like_jellyroll"/>
</dbReference>
<comment type="caution">
    <text evidence="1">The sequence shown here is derived from an EMBL/GenBank/DDBJ whole genome shotgun (WGS) entry which is preliminary data.</text>
</comment>
<keyword evidence="1" id="KW-0418">Kinase</keyword>
<dbReference type="Proteomes" id="UP000029647">
    <property type="component" value="Unassembled WGS sequence"/>
</dbReference>
<dbReference type="InterPro" id="IPR018490">
    <property type="entry name" value="cNMP-bd_dom_sf"/>
</dbReference>
<dbReference type="AlphaFoldDB" id="A0A090R0R3"/>